<feature type="compositionally biased region" description="Basic and acidic residues" evidence="1">
    <location>
        <begin position="599"/>
        <end position="615"/>
    </location>
</feature>
<proteinExistence type="predicted"/>
<dbReference type="AlphaFoldDB" id="A0AAD7IF41"/>
<dbReference type="Proteomes" id="UP001215598">
    <property type="component" value="Unassembled WGS sequence"/>
</dbReference>
<protein>
    <recommendedName>
        <fullName evidence="4">CxC2-like cysteine cluster KDZ transposase-associated domain-containing protein</fullName>
    </recommendedName>
</protein>
<evidence type="ECO:0000313" key="3">
    <source>
        <dbReference type="Proteomes" id="UP001215598"/>
    </source>
</evidence>
<sequence>MLDHFLISTHQAKTTMYDYYAMLEKLTDNTGVKPPYRYQALIRMTREYRHLRQCLQAGRCHCGRGIAGTQPGELALLCPCCPQPGVNIPDDFDRAPVADQFLYILFLALDACFRLKRRLVSSELKDPPLGSGWSYLVESAPYREYLLTVTDQKEMSTCSGLAALDYANTKFSRGYSATGVGMGVCARHEFVQPNGVGDLQKGERYANIDWIFASILRHKDPRLLKIVSYDIVCQWWKNLKEQLMKLPPLMRLQLAMALVRFVIPKMHIHSHTLVCQLLFSLNLVPGSAQTDGEGIERPWAHIGRVASSTREMGPGSREDVLSCHWGFWNWQKLLGLGERLRTRADRARKEYALQLEGFTEFSTQQQSRVPGWLAMVQAFERDANQPNPYASSERAITEGDVLLALEAEEGQRVKDGGVPNIHTVSPCSFMAAGLEVEDQQRRLRVQVELKKAETTAQQIDLIALRRKLNQSMRRLRTLQSTYTPAAIVALGARENVAEDEQPEDEPLFLPSSLSAAQRLVEPLKGLAEIEDRLRTCPMRNGADAAFNLGTKAPTLARGRSWRGTRARFGYTRKNTKWRGRRNADIRCMEDAEELLRGAEKRQAQEARRREREDILRAQGELPPLTREEEGERAARGGENVREVSWIWTSAGSSGTDAELEEALQIEWCKAYARTRRWHEEVRLVDEEVRRLGVSLEFNAREWEQRGFAVTVGEVPFDQAEGAMAFAVKQATMYRAIAGRTVISMTEERRGRGKRRILRNDEWVEEEDGEDEIGRDADEEELNDLRGNISDDEHILGGGEDDD</sequence>
<feature type="compositionally biased region" description="Basic and acidic residues" evidence="1">
    <location>
        <begin position="625"/>
        <end position="635"/>
    </location>
</feature>
<evidence type="ECO:0008006" key="4">
    <source>
        <dbReference type="Google" id="ProtNLM"/>
    </source>
</evidence>
<dbReference type="PANTHER" id="PTHR33104:SF2">
    <property type="entry name" value="CXC3 LIKE CYSTEINE CLUSTER DOMAIN-CONTAINING PROTEIN"/>
    <property type="match status" value="1"/>
</dbReference>
<organism evidence="2 3">
    <name type="scientific">Mycena metata</name>
    <dbReference type="NCBI Taxonomy" id="1033252"/>
    <lineage>
        <taxon>Eukaryota</taxon>
        <taxon>Fungi</taxon>
        <taxon>Dikarya</taxon>
        <taxon>Basidiomycota</taxon>
        <taxon>Agaricomycotina</taxon>
        <taxon>Agaricomycetes</taxon>
        <taxon>Agaricomycetidae</taxon>
        <taxon>Agaricales</taxon>
        <taxon>Marasmiineae</taxon>
        <taxon>Mycenaceae</taxon>
        <taxon>Mycena</taxon>
    </lineage>
</organism>
<accession>A0AAD7IF41</accession>
<keyword evidence="3" id="KW-1185">Reference proteome</keyword>
<dbReference type="EMBL" id="JARKIB010000103">
    <property type="protein sequence ID" value="KAJ7740358.1"/>
    <property type="molecule type" value="Genomic_DNA"/>
</dbReference>
<feature type="compositionally biased region" description="Acidic residues" evidence="1">
    <location>
        <begin position="763"/>
        <end position="781"/>
    </location>
</feature>
<comment type="caution">
    <text evidence="2">The sequence shown here is derived from an EMBL/GenBank/DDBJ whole genome shotgun (WGS) entry which is preliminary data.</text>
</comment>
<gene>
    <name evidence="2" type="ORF">B0H16DRAFT_1729058</name>
</gene>
<feature type="region of interest" description="Disordered" evidence="1">
    <location>
        <begin position="763"/>
        <end position="802"/>
    </location>
</feature>
<evidence type="ECO:0000313" key="2">
    <source>
        <dbReference type="EMBL" id="KAJ7740358.1"/>
    </source>
</evidence>
<dbReference type="InterPro" id="IPR040521">
    <property type="entry name" value="KDZ"/>
</dbReference>
<name>A0AAD7IF41_9AGAR</name>
<dbReference type="Pfam" id="PF18758">
    <property type="entry name" value="KDZ"/>
    <property type="match status" value="1"/>
</dbReference>
<reference evidence="2" key="1">
    <citation type="submission" date="2023-03" db="EMBL/GenBank/DDBJ databases">
        <title>Massive genome expansion in bonnet fungi (Mycena s.s.) driven by repeated elements and novel gene families across ecological guilds.</title>
        <authorList>
            <consortium name="Lawrence Berkeley National Laboratory"/>
            <person name="Harder C.B."/>
            <person name="Miyauchi S."/>
            <person name="Viragh M."/>
            <person name="Kuo A."/>
            <person name="Thoen E."/>
            <person name="Andreopoulos B."/>
            <person name="Lu D."/>
            <person name="Skrede I."/>
            <person name="Drula E."/>
            <person name="Henrissat B."/>
            <person name="Morin E."/>
            <person name="Kohler A."/>
            <person name="Barry K."/>
            <person name="LaButti K."/>
            <person name="Morin E."/>
            <person name="Salamov A."/>
            <person name="Lipzen A."/>
            <person name="Mereny Z."/>
            <person name="Hegedus B."/>
            <person name="Baldrian P."/>
            <person name="Stursova M."/>
            <person name="Weitz H."/>
            <person name="Taylor A."/>
            <person name="Grigoriev I.V."/>
            <person name="Nagy L.G."/>
            <person name="Martin F."/>
            <person name="Kauserud H."/>
        </authorList>
    </citation>
    <scope>NUCLEOTIDE SEQUENCE</scope>
    <source>
        <strain evidence="2">CBHHK182m</strain>
    </source>
</reference>
<feature type="region of interest" description="Disordered" evidence="1">
    <location>
        <begin position="599"/>
        <end position="635"/>
    </location>
</feature>
<dbReference type="PANTHER" id="PTHR33104">
    <property type="entry name" value="SI:DKEY-29D5.2"/>
    <property type="match status" value="1"/>
</dbReference>
<evidence type="ECO:0000256" key="1">
    <source>
        <dbReference type="SAM" id="MobiDB-lite"/>
    </source>
</evidence>